<evidence type="ECO:0000313" key="3">
    <source>
        <dbReference type="Proteomes" id="UP001634007"/>
    </source>
</evidence>
<dbReference type="SMART" id="SM00256">
    <property type="entry name" value="FBOX"/>
    <property type="match status" value="1"/>
</dbReference>
<gene>
    <name evidence="2" type="ORF">ACJRO7_012992</name>
</gene>
<dbReference type="PANTHER" id="PTHR44259">
    <property type="entry name" value="OS07G0183000 PROTEIN-RELATED"/>
    <property type="match status" value="1"/>
</dbReference>
<proteinExistence type="predicted"/>
<name>A0ABD3LKI4_EUCGL</name>
<evidence type="ECO:0000313" key="2">
    <source>
        <dbReference type="EMBL" id="KAL3752268.1"/>
    </source>
</evidence>
<dbReference type="AlphaFoldDB" id="A0ABD3LKI4"/>
<dbReference type="InterPro" id="IPR036047">
    <property type="entry name" value="F-box-like_dom_sf"/>
</dbReference>
<dbReference type="InterPro" id="IPR005174">
    <property type="entry name" value="KIB1-4_b-propeller"/>
</dbReference>
<reference evidence="2 3" key="1">
    <citation type="submission" date="2024-11" db="EMBL/GenBank/DDBJ databases">
        <title>Chromosome-level genome assembly of Eucalyptus globulus Labill. provides insights into its genome evolution.</title>
        <authorList>
            <person name="Li X."/>
        </authorList>
    </citation>
    <scope>NUCLEOTIDE SEQUENCE [LARGE SCALE GENOMIC DNA]</scope>
    <source>
        <strain evidence="2">CL2024</strain>
        <tissue evidence="2">Fresh tender leaves</tissue>
    </source>
</reference>
<dbReference type="InterPro" id="IPR001810">
    <property type="entry name" value="F-box_dom"/>
</dbReference>
<comment type="caution">
    <text evidence="2">The sequence shown here is derived from an EMBL/GenBank/DDBJ whole genome shotgun (WGS) entry which is preliminary data.</text>
</comment>
<dbReference type="InterPro" id="IPR050942">
    <property type="entry name" value="F-box_BR-signaling"/>
</dbReference>
<dbReference type="Pfam" id="PF03478">
    <property type="entry name" value="Beta-prop_KIB1-4"/>
    <property type="match status" value="1"/>
</dbReference>
<dbReference type="PANTHER" id="PTHR44259:SF65">
    <property type="entry name" value="F-BOX DOMAIN-CONTAINING PROTEIN"/>
    <property type="match status" value="1"/>
</dbReference>
<sequence>MANWEELPRELLKLIPQRLAIEDFLAFGGVCTSWRSAAVKETYDVKSKAPWLVTYVYNQAPEFCSPSTGRIYRVKLPGPQAQTLSSPGWILVSSLGCEGCIFKPLSRISIELPTLEKLRHELPLRAGLNGPVLHLCSRLRIAKSALSSSLSFYSIICVLILIRRRCVDGSESGDPPWSDVLQLIYNEGLFVALDAHNHIMILDDRERRMEWRLAPEQNFQGRPYLVECSGSLLVAWKTRGGEGNRFRIFEVDLEKGTQEEVKSSGSASGSCLPGIKPNHVYYVDDEKKKKKNKRYSMDNGKVETYFDAAKVETYFNATSHRSAGQWFRPDF</sequence>
<organism evidence="2 3">
    <name type="scientific">Eucalyptus globulus</name>
    <name type="common">Tasmanian blue gum</name>
    <dbReference type="NCBI Taxonomy" id="34317"/>
    <lineage>
        <taxon>Eukaryota</taxon>
        <taxon>Viridiplantae</taxon>
        <taxon>Streptophyta</taxon>
        <taxon>Embryophyta</taxon>
        <taxon>Tracheophyta</taxon>
        <taxon>Spermatophyta</taxon>
        <taxon>Magnoliopsida</taxon>
        <taxon>eudicotyledons</taxon>
        <taxon>Gunneridae</taxon>
        <taxon>Pentapetalae</taxon>
        <taxon>rosids</taxon>
        <taxon>malvids</taxon>
        <taxon>Myrtales</taxon>
        <taxon>Myrtaceae</taxon>
        <taxon>Myrtoideae</taxon>
        <taxon>Eucalypteae</taxon>
        <taxon>Eucalyptus</taxon>
    </lineage>
</organism>
<dbReference type="Proteomes" id="UP001634007">
    <property type="component" value="Unassembled WGS sequence"/>
</dbReference>
<evidence type="ECO:0000259" key="1">
    <source>
        <dbReference type="SMART" id="SM00256"/>
    </source>
</evidence>
<dbReference type="Gene3D" id="1.20.1280.50">
    <property type="match status" value="1"/>
</dbReference>
<dbReference type="Pfam" id="PF00646">
    <property type="entry name" value="F-box"/>
    <property type="match status" value="1"/>
</dbReference>
<dbReference type="SUPFAM" id="SSF81383">
    <property type="entry name" value="F-box domain"/>
    <property type="match status" value="1"/>
</dbReference>
<dbReference type="EMBL" id="JBJKBG010000002">
    <property type="protein sequence ID" value="KAL3752268.1"/>
    <property type="molecule type" value="Genomic_DNA"/>
</dbReference>
<protein>
    <recommendedName>
        <fullName evidence="1">F-box domain-containing protein</fullName>
    </recommendedName>
</protein>
<accession>A0ABD3LKI4</accession>
<keyword evidence="3" id="KW-1185">Reference proteome</keyword>
<feature type="domain" description="F-box" evidence="1">
    <location>
        <begin position="7"/>
        <end position="47"/>
    </location>
</feature>